<reference evidence="3" key="1">
    <citation type="submission" date="2017-04" db="EMBL/GenBank/DDBJ databases">
        <authorList>
            <person name="Varghese N."/>
            <person name="Submissions S."/>
        </authorList>
    </citation>
    <scope>NUCLEOTIDE SEQUENCE [LARGE SCALE GENOMIC DNA]</scope>
    <source>
        <strain evidence="3">RKEM611</strain>
    </source>
</reference>
<gene>
    <name evidence="2" type="ORF">SAMN06296036_10988</name>
</gene>
<dbReference type="STRING" id="1513793.SAMN06296036_10988"/>
<name>A0A1Y6BUD2_9BACT</name>
<dbReference type="OrthoDB" id="5291937at2"/>
<feature type="signal peptide" evidence="1">
    <location>
        <begin position="1"/>
        <end position="19"/>
    </location>
</feature>
<dbReference type="RefSeq" id="WP_132319360.1">
    <property type="nucleotide sequence ID" value="NZ_FWZT01000009.1"/>
</dbReference>
<dbReference type="InterPro" id="IPR025649">
    <property type="entry name" value="DUF4360"/>
</dbReference>
<sequence>MRLMGITSLLFLLSQSTQANEAPDPSKVYIKKITWAGSGCADSTAVGSNISADAQAFTLTFNSFSAEIGPGIPLGDRRSKCKIKVDLRIPGGWSYALFDVDYRGEVALEEGVNATFNSQYYFQSRSSDRVIFESHLQGEIFDFFQRRDTVGISDVVWSPCGKNRALNIESEVSLDTDHSDRSGAFYIDSMDGSFTQVYSIQWLKC</sequence>
<evidence type="ECO:0000256" key="1">
    <source>
        <dbReference type="SAM" id="SignalP"/>
    </source>
</evidence>
<dbReference type="PANTHER" id="PTHR38847">
    <property type="match status" value="1"/>
</dbReference>
<keyword evidence="1" id="KW-0732">Signal</keyword>
<evidence type="ECO:0008006" key="4">
    <source>
        <dbReference type="Google" id="ProtNLM"/>
    </source>
</evidence>
<accession>A0A1Y6BUD2</accession>
<dbReference type="AlphaFoldDB" id="A0A1Y6BUD2"/>
<feature type="chain" id="PRO_5012464224" description="DUF4360 domain-containing protein" evidence="1">
    <location>
        <begin position="20"/>
        <end position="205"/>
    </location>
</feature>
<evidence type="ECO:0000313" key="3">
    <source>
        <dbReference type="Proteomes" id="UP000192907"/>
    </source>
</evidence>
<organism evidence="2 3">
    <name type="scientific">Pseudobacteriovorax antillogorgiicola</name>
    <dbReference type="NCBI Taxonomy" id="1513793"/>
    <lineage>
        <taxon>Bacteria</taxon>
        <taxon>Pseudomonadati</taxon>
        <taxon>Bdellovibrionota</taxon>
        <taxon>Oligoflexia</taxon>
        <taxon>Oligoflexales</taxon>
        <taxon>Pseudobacteriovoracaceae</taxon>
        <taxon>Pseudobacteriovorax</taxon>
    </lineage>
</organism>
<proteinExistence type="predicted"/>
<evidence type="ECO:0000313" key="2">
    <source>
        <dbReference type="EMBL" id="SMF29255.1"/>
    </source>
</evidence>
<dbReference type="PANTHER" id="PTHR38847:SF1">
    <property type="entry name" value="PSEUDOURIDINE SYNTHASE RSUA_RLUA-LIKE DOMAIN-CONTAINING PROTEIN"/>
    <property type="match status" value="1"/>
</dbReference>
<protein>
    <recommendedName>
        <fullName evidence="4">DUF4360 domain-containing protein</fullName>
    </recommendedName>
</protein>
<dbReference type="Proteomes" id="UP000192907">
    <property type="component" value="Unassembled WGS sequence"/>
</dbReference>
<dbReference type="Pfam" id="PF14273">
    <property type="entry name" value="DUF4360"/>
    <property type="match status" value="1"/>
</dbReference>
<dbReference type="EMBL" id="FWZT01000009">
    <property type="protein sequence ID" value="SMF29255.1"/>
    <property type="molecule type" value="Genomic_DNA"/>
</dbReference>
<keyword evidence="3" id="KW-1185">Reference proteome</keyword>